<feature type="transmembrane region" description="Helical" evidence="7">
    <location>
        <begin position="538"/>
        <end position="556"/>
    </location>
</feature>
<proteinExistence type="inferred from homology"/>
<dbReference type="Proteomes" id="UP000007703">
    <property type="component" value="Unassembled WGS sequence"/>
</dbReference>
<feature type="transmembrane region" description="Helical" evidence="7">
    <location>
        <begin position="130"/>
        <end position="148"/>
    </location>
</feature>
<dbReference type="HOGENOM" id="CLU_000960_22_1_1"/>
<dbReference type="InterPro" id="IPR020846">
    <property type="entry name" value="MFS_dom"/>
</dbReference>
<feature type="transmembrane region" description="Helical" evidence="7">
    <location>
        <begin position="391"/>
        <end position="409"/>
    </location>
</feature>
<dbReference type="AlphaFoldDB" id="C4Y9H4"/>
<feature type="transmembrane region" description="Helical" evidence="7">
    <location>
        <begin position="421"/>
        <end position="440"/>
    </location>
</feature>
<dbReference type="InterPro" id="IPR011701">
    <property type="entry name" value="MFS"/>
</dbReference>
<dbReference type="KEGG" id="clu:CLUG_04864"/>
<evidence type="ECO:0000256" key="4">
    <source>
        <dbReference type="ARBA" id="ARBA00022989"/>
    </source>
</evidence>
<evidence type="ECO:0000256" key="2">
    <source>
        <dbReference type="ARBA" id="ARBA00008335"/>
    </source>
</evidence>
<feature type="transmembrane region" description="Helical" evidence="7">
    <location>
        <begin position="214"/>
        <end position="237"/>
    </location>
</feature>
<dbReference type="OrthoDB" id="10021397at2759"/>
<dbReference type="PROSITE" id="PS50850">
    <property type="entry name" value="MFS"/>
    <property type="match status" value="1"/>
</dbReference>
<dbReference type="GeneID" id="8495724"/>
<evidence type="ECO:0000256" key="5">
    <source>
        <dbReference type="ARBA" id="ARBA00023136"/>
    </source>
</evidence>
<dbReference type="SUPFAM" id="SSF103473">
    <property type="entry name" value="MFS general substrate transporter"/>
    <property type="match status" value="1"/>
</dbReference>
<organism evidence="9 10">
    <name type="scientific">Clavispora lusitaniae (strain ATCC 42720)</name>
    <name type="common">Yeast</name>
    <name type="synonym">Candida lusitaniae</name>
    <dbReference type="NCBI Taxonomy" id="306902"/>
    <lineage>
        <taxon>Eukaryota</taxon>
        <taxon>Fungi</taxon>
        <taxon>Dikarya</taxon>
        <taxon>Ascomycota</taxon>
        <taxon>Saccharomycotina</taxon>
        <taxon>Pichiomycetes</taxon>
        <taxon>Metschnikowiaceae</taxon>
        <taxon>Clavispora</taxon>
    </lineage>
</organism>
<dbReference type="PANTHER" id="PTHR23501">
    <property type="entry name" value="MAJOR FACILITATOR SUPERFAMILY"/>
    <property type="match status" value="1"/>
</dbReference>
<keyword evidence="4 7" id="KW-1133">Transmembrane helix</keyword>
<reference evidence="9 10" key="1">
    <citation type="journal article" date="2009" name="Nature">
        <title>Evolution of pathogenicity and sexual reproduction in eight Candida genomes.</title>
        <authorList>
            <person name="Butler G."/>
            <person name="Rasmussen M.D."/>
            <person name="Lin M.F."/>
            <person name="Santos M.A."/>
            <person name="Sakthikumar S."/>
            <person name="Munro C.A."/>
            <person name="Rheinbay E."/>
            <person name="Grabherr M."/>
            <person name="Forche A."/>
            <person name="Reedy J.L."/>
            <person name="Agrafioti I."/>
            <person name="Arnaud M.B."/>
            <person name="Bates S."/>
            <person name="Brown A.J."/>
            <person name="Brunke S."/>
            <person name="Costanzo M.C."/>
            <person name="Fitzpatrick D.A."/>
            <person name="de Groot P.W."/>
            <person name="Harris D."/>
            <person name="Hoyer L.L."/>
            <person name="Hube B."/>
            <person name="Klis F.M."/>
            <person name="Kodira C."/>
            <person name="Lennard N."/>
            <person name="Logue M.E."/>
            <person name="Martin R."/>
            <person name="Neiman A.M."/>
            <person name="Nikolaou E."/>
            <person name="Quail M.A."/>
            <person name="Quinn J."/>
            <person name="Santos M.C."/>
            <person name="Schmitzberger F.F."/>
            <person name="Sherlock G."/>
            <person name="Shah P."/>
            <person name="Silverstein K.A."/>
            <person name="Skrzypek M.S."/>
            <person name="Soll D."/>
            <person name="Staggs R."/>
            <person name="Stansfield I."/>
            <person name="Stumpf M.P."/>
            <person name="Sudbery P.E."/>
            <person name="Srikantha T."/>
            <person name="Zeng Q."/>
            <person name="Berman J."/>
            <person name="Berriman M."/>
            <person name="Heitman J."/>
            <person name="Gow N.A."/>
            <person name="Lorenz M.C."/>
            <person name="Birren B.W."/>
            <person name="Kellis M."/>
            <person name="Cuomo C.A."/>
        </authorList>
    </citation>
    <scope>NUCLEOTIDE SEQUENCE [LARGE SCALE GENOMIC DNA]</scope>
    <source>
        <strain evidence="9 10">ATCC 42720</strain>
    </source>
</reference>
<dbReference type="PANTHER" id="PTHR23501:SF198">
    <property type="entry name" value="AZOLE RESISTANCE PROTEIN 1-RELATED"/>
    <property type="match status" value="1"/>
</dbReference>
<comment type="subcellular location">
    <subcellularLocation>
        <location evidence="1">Membrane</location>
        <topology evidence="1">Multi-pass membrane protein</topology>
    </subcellularLocation>
</comment>
<gene>
    <name evidence="9" type="ORF">CLUG_04864</name>
</gene>
<feature type="transmembrane region" description="Helical" evidence="7">
    <location>
        <begin position="327"/>
        <end position="349"/>
    </location>
</feature>
<feature type="transmembrane region" description="Helical" evidence="7">
    <location>
        <begin position="99"/>
        <end position="118"/>
    </location>
</feature>
<feature type="transmembrane region" description="Helical" evidence="7">
    <location>
        <begin position="154"/>
        <end position="175"/>
    </location>
</feature>
<evidence type="ECO:0000256" key="6">
    <source>
        <dbReference type="SAM" id="MobiDB-lite"/>
    </source>
</evidence>
<dbReference type="InterPro" id="IPR005829">
    <property type="entry name" value="Sugar_transporter_CS"/>
</dbReference>
<feature type="compositionally biased region" description="Basic and acidic residues" evidence="6">
    <location>
        <begin position="565"/>
        <end position="575"/>
    </location>
</feature>
<evidence type="ECO:0000256" key="3">
    <source>
        <dbReference type="ARBA" id="ARBA00022692"/>
    </source>
</evidence>
<dbReference type="InParanoid" id="C4Y9H4"/>
<dbReference type="Pfam" id="PF07690">
    <property type="entry name" value="MFS_1"/>
    <property type="match status" value="1"/>
</dbReference>
<feature type="transmembrane region" description="Helical" evidence="7">
    <location>
        <begin position="258"/>
        <end position="278"/>
    </location>
</feature>
<feature type="region of interest" description="Disordered" evidence="6">
    <location>
        <begin position="563"/>
        <end position="603"/>
    </location>
</feature>
<dbReference type="GO" id="GO:0005886">
    <property type="term" value="C:plasma membrane"/>
    <property type="evidence" value="ECO:0007669"/>
    <property type="project" value="TreeGrafter"/>
</dbReference>
<dbReference type="InterPro" id="IPR036259">
    <property type="entry name" value="MFS_trans_sf"/>
</dbReference>
<evidence type="ECO:0000313" key="10">
    <source>
        <dbReference type="Proteomes" id="UP000007703"/>
    </source>
</evidence>
<dbReference type="VEuPathDB" id="FungiDB:CLUG_04864"/>
<dbReference type="PROSITE" id="PS00217">
    <property type="entry name" value="SUGAR_TRANSPORT_2"/>
    <property type="match status" value="1"/>
</dbReference>
<sequence>MQRQKKRNFNVINQNITHKDLISGEDKMADPTEEKTTKAYFESDAGDGTKREDMYLEGKELILCFIAIFCSFFLFALDQTIIATLLTTVGNKFHSFDKIGWLSAGFLISMAVLSAIWGKLSIIFGRKITMMVAIVLFEAGSLMCALANNMNVLIGGRVLAGVGGGGIQSVAFIIITEILPIHKRPMGMAIISMVFAVASVLGPLIGGAFTSHVTWRWCFYINLPVGGAAFLLFVFVYNPPKSKGSIREKLKLIDYPGVLLLSSGLVVLLLAITFGAGGQYAWNSAAVIVCFVVGGVVTIVFFIWNVRFSKNPMLPWEVLRVFQIEASAFALFGSFASFMSSALYLSVYFQVIHDADAWKSGLHLLPLIVAVVLFSFSSAMLCKITRYVKPFAVFGAVWCMVGAGLLCLLDVDSSKSKKIGLLIPMGVGIGSLMQAGILSAQIMAPKTPGGTIMATVLANFLRSFGGALSSNLADAVYAATYLNKVNENLKYQPEEVIKELSTIDVRAIVNSTAALAKLSAPARKFLKAQLMSGIKNTFYMNLGFCAITVVSACFITNKRLPKAVPQERDEKKTESEAAESDSVEAAENDSVEANTKDESSATE</sequence>
<dbReference type="OMA" id="CYYINLP"/>
<protein>
    <recommendedName>
        <fullName evidence="8">Major facilitator superfamily (MFS) profile domain-containing protein</fullName>
    </recommendedName>
</protein>
<dbReference type="EMBL" id="CH408081">
    <property type="protein sequence ID" value="EEQ40736.1"/>
    <property type="molecule type" value="Genomic_DNA"/>
</dbReference>
<comment type="similarity">
    <text evidence="2">Belongs to the major facilitator superfamily.</text>
</comment>
<evidence type="ECO:0000256" key="7">
    <source>
        <dbReference type="SAM" id="Phobius"/>
    </source>
</evidence>
<accession>C4Y9H4</accession>
<feature type="transmembrane region" description="Helical" evidence="7">
    <location>
        <begin position="284"/>
        <end position="306"/>
    </location>
</feature>
<feature type="compositionally biased region" description="Basic and acidic residues" evidence="6">
    <location>
        <begin position="594"/>
        <end position="603"/>
    </location>
</feature>
<keyword evidence="5 7" id="KW-0472">Membrane</keyword>
<name>C4Y9H4_CLAL4</name>
<feature type="transmembrane region" description="Helical" evidence="7">
    <location>
        <begin position="187"/>
        <end position="208"/>
    </location>
</feature>
<dbReference type="Gene3D" id="1.20.1720.10">
    <property type="entry name" value="Multidrug resistance protein D"/>
    <property type="match status" value="1"/>
</dbReference>
<keyword evidence="3 7" id="KW-0812">Transmembrane</keyword>
<evidence type="ECO:0000259" key="8">
    <source>
        <dbReference type="PROSITE" id="PS50850"/>
    </source>
</evidence>
<feature type="compositionally biased region" description="Acidic residues" evidence="6">
    <location>
        <begin position="576"/>
        <end position="590"/>
    </location>
</feature>
<feature type="transmembrane region" description="Helical" evidence="7">
    <location>
        <begin position="361"/>
        <end position="382"/>
    </location>
</feature>
<dbReference type="FunCoup" id="C4Y9H4">
    <property type="interactions" value="74"/>
</dbReference>
<evidence type="ECO:0000256" key="1">
    <source>
        <dbReference type="ARBA" id="ARBA00004141"/>
    </source>
</evidence>
<dbReference type="CDD" id="cd17502">
    <property type="entry name" value="MFS_Azr1_MDR_like"/>
    <property type="match status" value="1"/>
</dbReference>
<feature type="transmembrane region" description="Helical" evidence="7">
    <location>
        <begin position="61"/>
        <end position="87"/>
    </location>
</feature>
<feature type="domain" description="Major facilitator superfamily (MFS) profile" evidence="8">
    <location>
        <begin position="64"/>
        <end position="560"/>
    </location>
</feature>
<dbReference type="GO" id="GO:0022857">
    <property type="term" value="F:transmembrane transporter activity"/>
    <property type="evidence" value="ECO:0007669"/>
    <property type="project" value="InterPro"/>
</dbReference>
<evidence type="ECO:0000313" key="9">
    <source>
        <dbReference type="EMBL" id="EEQ40736.1"/>
    </source>
</evidence>